<keyword evidence="3 5" id="KW-0418">Kinase</keyword>
<accession>A0A1W1BK52</accession>
<dbReference type="GO" id="GO:0005524">
    <property type="term" value="F:ATP binding"/>
    <property type="evidence" value="ECO:0007669"/>
    <property type="project" value="UniProtKB-KW"/>
</dbReference>
<dbReference type="InterPro" id="IPR004372">
    <property type="entry name" value="Ac/propionate_kinase"/>
</dbReference>
<dbReference type="EC" id="2.7.2.1" evidence="5"/>
<organism evidence="5">
    <name type="scientific">hydrothermal vent metagenome</name>
    <dbReference type="NCBI Taxonomy" id="652676"/>
    <lineage>
        <taxon>unclassified sequences</taxon>
        <taxon>metagenomes</taxon>
        <taxon>ecological metagenomes</taxon>
    </lineage>
</organism>
<keyword evidence="2" id="KW-0547">Nucleotide-binding</keyword>
<evidence type="ECO:0000256" key="2">
    <source>
        <dbReference type="ARBA" id="ARBA00022741"/>
    </source>
</evidence>
<dbReference type="PROSITE" id="PS01075">
    <property type="entry name" value="ACETATE_KINASE_1"/>
    <property type="match status" value="1"/>
</dbReference>
<dbReference type="PIRSF" id="PIRSF000722">
    <property type="entry name" value="Acetate_prop_kin"/>
    <property type="match status" value="1"/>
</dbReference>
<dbReference type="GO" id="GO:0008776">
    <property type="term" value="F:acetate kinase activity"/>
    <property type="evidence" value="ECO:0007669"/>
    <property type="project" value="UniProtKB-EC"/>
</dbReference>
<sequence length="405" mass="45278">MKIVVINSGSSSLKSQYFVDQQSIASIVMESIGSKNSTITVTIDNKKIEQKGIEQKKIKIETPLPTHHEALKILFELYSKYKIFLSIDELDGIGHRVVHGGSKFNKPALITTDVIETIRSLIPLAPLHNPANLDGIEIIKSLYPDTPQVAIFDTAFHQSIPKEAYIYPIPYNYYKDLDIRRYGFHGTSHQFVAKRASSIIGKSLSHLNLITLHLGNGASVTAIKDGKSIDTSMGFTPLEGLMMGSRSGDIDPAIIPYIVRNHHLSVDEVDTMLNKKSGLLGICGTNDMREIIKRAKDGEDIYRTALDIYIHRIRKYIGAYTILLGRVDAIIFTGGIGENSSYIRELVSRDMEQSIGLHIDIEKNRTAEGDTSSLHSRDSKIDIYLIKTDEELEITRECEYILSNL</sequence>
<proteinExistence type="inferred from homology"/>
<evidence type="ECO:0000256" key="1">
    <source>
        <dbReference type="ARBA" id="ARBA00022679"/>
    </source>
</evidence>
<dbReference type="EMBL" id="FPHC01000031">
    <property type="protein sequence ID" value="SFV53879.1"/>
    <property type="molecule type" value="Genomic_DNA"/>
</dbReference>
<evidence type="ECO:0000256" key="3">
    <source>
        <dbReference type="ARBA" id="ARBA00022777"/>
    </source>
</evidence>
<reference evidence="5" key="1">
    <citation type="submission" date="2016-10" db="EMBL/GenBank/DDBJ databases">
        <authorList>
            <person name="de Groot N.N."/>
        </authorList>
    </citation>
    <scope>NUCLEOTIDE SEQUENCE</scope>
</reference>
<name>A0A1W1BK52_9ZZZZ</name>
<dbReference type="PROSITE" id="PS01076">
    <property type="entry name" value="ACETATE_KINASE_2"/>
    <property type="match status" value="1"/>
</dbReference>
<evidence type="ECO:0000256" key="4">
    <source>
        <dbReference type="ARBA" id="ARBA00022840"/>
    </source>
</evidence>
<dbReference type="InterPro" id="IPR000890">
    <property type="entry name" value="Aliphatic_acid_kin_short-chain"/>
</dbReference>
<dbReference type="SUPFAM" id="SSF53067">
    <property type="entry name" value="Actin-like ATPase domain"/>
    <property type="match status" value="2"/>
</dbReference>
<dbReference type="InterPro" id="IPR023865">
    <property type="entry name" value="Aliphatic_acid_kinase_CS"/>
</dbReference>
<dbReference type="InterPro" id="IPR043129">
    <property type="entry name" value="ATPase_NBD"/>
</dbReference>
<dbReference type="NCBIfam" id="TIGR00016">
    <property type="entry name" value="ackA"/>
    <property type="match status" value="1"/>
</dbReference>
<dbReference type="Pfam" id="PF00871">
    <property type="entry name" value="Acetate_kinase"/>
    <property type="match status" value="1"/>
</dbReference>
<dbReference type="PANTHER" id="PTHR21060:SF15">
    <property type="entry name" value="ACETATE KINASE-RELATED"/>
    <property type="match status" value="1"/>
</dbReference>
<protein>
    <submittedName>
        <fullName evidence="5">Acetate kinase</fullName>
        <ecNumber evidence="5">2.7.2.1</ecNumber>
    </submittedName>
</protein>
<dbReference type="Gene3D" id="3.30.420.40">
    <property type="match status" value="2"/>
</dbReference>
<dbReference type="GO" id="GO:0006083">
    <property type="term" value="P:acetate metabolic process"/>
    <property type="evidence" value="ECO:0007669"/>
    <property type="project" value="TreeGrafter"/>
</dbReference>
<dbReference type="CDD" id="cd24010">
    <property type="entry name" value="ASKHA_NBD_AcK_PK"/>
    <property type="match status" value="1"/>
</dbReference>
<evidence type="ECO:0000313" key="5">
    <source>
        <dbReference type="EMBL" id="SFV53879.1"/>
    </source>
</evidence>
<dbReference type="AlphaFoldDB" id="A0A1W1BK52"/>
<dbReference type="PRINTS" id="PR00471">
    <property type="entry name" value="ACETATEKNASE"/>
</dbReference>
<dbReference type="PANTHER" id="PTHR21060">
    <property type="entry name" value="ACETATE KINASE"/>
    <property type="match status" value="1"/>
</dbReference>
<keyword evidence="1 5" id="KW-0808">Transferase</keyword>
<dbReference type="HAMAP" id="MF_00020">
    <property type="entry name" value="Acetate_kinase"/>
    <property type="match status" value="1"/>
</dbReference>
<gene>
    <name evidence="5" type="ORF">MNB_SV-6-77</name>
</gene>
<keyword evidence="4" id="KW-0067">ATP-binding</keyword>